<dbReference type="Gene3D" id="3.40.50.300">
    <property type="entry name" value="P-loop containing nucleotide triphosphate hydrolases"/>
    <property type="match status" value="2"/>
</dbReference>
<dbReference type="PROSITE" id="PS00211">
    <property type="entry name" value="ABC_TRANSPORTER_1"/>
    <property type="match status" value="2"/>
</dbReference>
<gene>
    <name evidence="9" type="ORF">QS748_09600</name>
</gene>
<protein>
    <recommendedName>
        <fullName evidence="5">Probable ATP-binding protein YheS</fullName>
    </recommendedName>
</protein>
<dbReference type="PANTHER" id="PTHR19211:SF14">
    <property type="entry name" value="ATP-BINDING CASSETTE SUB-FAMILY F MEMBER 1"/>
    <property type="match status" value="1"/>
</dbReference>
<dbReference type="Pfam" id="PF00005">
    <property type="entry name" value="ABC_tran"/>
    <property type="match status" value="2"/>
</dbReference>
<dbReference type="EMBL" id="JASXSV010000014">
    <property type="protein sequence ID" value="MDP0589417.1"/>
    <property type="molecule type" value="Genomic_DNA"/>
</dbReference>
<accession>A0AA90NUT8</accession>
<evidence type="ECO:0000256" key="3">
    <source>
        <dbReference type="ARBA" id="ARBA00022840"/>
    </source>
</evidence>
<name>A0AA90NUT8_9GAMM</name>
<keyword evidence="3 9" id="KW-0067">ATP-binding</keyword>
<dbReference type="PROSITE" id="PS50893">
    <property type="entry name" value="ABC_TRANSPORTER_2"/>
    <property type="match status" value="2"/>
</dbReference>
<feature type="coiled-coil region" evidence="6">
    <location>
        <begin position="599"/>
        <end position="633"/>
    </location>
</feature>
<dbReference type="FunFam" id="3.40.50.300:FF:002053">
    <property type="entry name" value="ABC transporter ATP-binding protein"/>
    <property type="match status" value="1"/>
</dbReference>
<dbReference type="GO" id="GO:0005524">
    <property type="term" value="F:ATP binding"/>
    <property type="evidence" value="ECO:0007669"/>
    <property type="project" value="UniProtKB-KW"/>
</dbReference>
<dbReference type="PANTHER" id="PTHR19211">
    <property type="entry name" value="ATP-BINDING TRANSPORT PROTEIN-RELATED"/>
    <property type="match status" value="1"/>
</dbReference>
<dbReference type="InterPro" id="IPR027417">
    <property type="entry name" value="P-loop_NTPase"/>
</dbReference>
<evidence type="ECO:0000256" key="2">
    <source>
        <dbReference type="ARBA" id="ARBA00022741"/>
    </source>
</evidence>
<evidence type="ECO:0000256" key="6">
    <source>
        <dbReference type="SAM" id="Coils"/>
    </source>
</evidence>
<dbReference type="FunFam" id="3.40.50.300:FF:000011">
    <property type="entry name" value="Putative ABC transporter ATP-binding component"/>
    <property type="match status" value="1"/>
</dbReference>
<dbReference type="InterPro" id="IPR050611">
    <property type="entry name" value="ABCF"/>
</dbReference>
<dbReference type="InterPro" id="IPR003593">
    <property type="entry name" value="AAA+_ATPase"/>
</dbReference>
<dbReference type="InterPro" id="IPR017871">
    <property type="entry name" value="ABC_transporter-like_CS"/>
</dbReference>
<evidence type="ECO:0000313" key="10">
    <source>
        <dbReference type="Proteomes" id="UP001178148"/>
    </source>
</evidence>
<feature type="domain" description="ABC transporter" evidence="8">
    <location>
        <begin position="312"/>
        <end position="526"/>
    </location>
</feature>
<sequence length="634" mass="70933">MITLNSISLFRKGKILLENTSVIIHLGQHVGLVGANGAGKSSLLALLTGELQQDTGEVVIDSGRGISHMSQEVLALNRKAIDYVLDGDLEFRRIENAMVQAEQKQEHDKIAGLHDEYLVVDGYTARPRAEQLLVGLGFCHDDIERNVRDFSGGWRMRLNLAKTLMCPADVLLLDEPTNHLDLDAIVWLEGCLKKFQGTLLVISHDRDFLDAVTDTTLHIEQKALNKYRGGYSAFERLRSEHLAQQQVSFEKQQQEKAHMESFVERFRAKATKARQAQSRLKALERLEEIAPAPVDTLFSFRFPESDKISYPLLTLDQACLGYDQHSLLKVNMSIQPGSRIALLGSNGAGKSTLVKSLAGGLALISGQRQPGAHLRIGYFAQHQLESLDEDASALIHLQRLASSAREQELRNFLGGFGFVGDKAFEEVEGFSGGEKARLALAIIAWGKPNILLLDEPTNHLDLDMRSALTVALQSFSGAMILVSHDRSLIRSTTNELLLVNNGCVEPFIGSIDDYSEWLLRQKDEENDSKTKDKNVSKNSAKIKKEQKRLEADKRQMQRPLKKKIEDVEHKIDENQGLLSEIEVMLGDTSVYDEHNKSNLKELLAKQAVLKKVLSEAEDKWVDLQEMLEELNNQT</sequence>
<keyword evidence="2" id="KW-0547">Nucleotide-binding</keyword>
<dbReference type="GO" id="GO:0016887">
    <property type="term" value="F:ATP hydrolysis activity"/>
    <property type="evidence" value="ECO:0007669"/>
    <property type="project" value="InterPro"/>
</dbReference>
<dbReference type="InterPro" id="IPR032781">
    <property type="entry name" value="ABC_tran_Xtn"/>
</dbReference>
<comment type="similarity">
    <text evidence="4">Belongs to the ABC transporter superfamily. ABCF family. YheS subfamily.</text>
</comment>
<evidence type="ECO:0000313" key="9">
    <source>
        <dbReference type="EMBL" id="MDP0589417.1"/>
    </source>
</evidence>
<evidence type="ECO:0000256" key="1">
    <source>
        <dbReference type="ARBA" id="ARBA00022737"/>
    </source>
</evidence>
<keyword evidence="10" id="KW-1185">Reference proteome</keyword>
<dbReference type="SMART" id="SM00382">
    <property type="entry name" value="AAA"/>
    <property type="match status" value="2"/>
</dbReference>
<evidence type="ECO:0000256" key="7">
    <source>
        <dbReference type="SAM" id="MobiDB-lite"/>
    </source>
</evidence>
<dbReference type="InterPro" id="IPR003439">
    <property type="entry name" value="ABC_transporter-like_ATP-bd"/>
</dbReference>
<dbReference type="SUPFAM" id="SSF52540">
    <property type="entry name" value="P-loop containing nucleoside triphosphate hydrolases"/>
    <property type="match status" value="2"/>
</dbReference>
<keyword evidence="1" id="KW-0677">Repeat</keyword>
<evidence type="ECO:0000256" key="5">
    <source>
        <dbReference type="ARBA" id="ARBA00069073"/>
    </source>
</evidence>
<evidence type="ECO:0000256" key="4">
    <source>
        <dbReference type="ARBA" id="ARBA00061571"/>
    </source>
</evidence>
<feature type="region of interest" description="Disordered" evidence="7">
    <location>
        <begin position="525"/>
        <end position="561"/>
    </location>
</feature>
<keyword evidence="6" id="KW-0175">Coiled coil</keyword>
<proteinExistence type="inferred from homology"/>
<dbReference type="CDD" id="cd03221">
    <property type="entry name" value="ABCF_EF-3"/>
    <property type="match status" value="2"/>
</dbReference>
<dbReference type="Pfam" id="PF12848">
    <property type="entry name" value="ABC_tran_Xtn"/>
    <property type="match status" value="1"/>
</dbReference>
<feature type="domain" description="ABC transporter" evidence="8">
    <location>
        <begin position="2"/>
        <end position="246"/>
    </location>
</feature>
<dbReference type="AlphaFoldDB" id="A0AA90NUT8"/>
<comment type="caution">
    <text evidence="9">The sequence shown here is derived from an EMBL/GenBank/DDBJ whole genome shotgun (WGS) entry which is preliminary data.</text>
</comment>
<evidence type="ECO:0000259" key="8">
    <source>
        <dbReference type="PROSITE" id="PS50893"/>
    </source>
</evidence>
<organism evidence="9 10">
    <name type="scientific">Candidatus Endonucleibacter bathymodioli</name>
    <dbReference type="NCBI Taxonomy" id="539814"/>
    <lineage>
        <taxon>Bacteria</taxon>
        <taxon>Pseudomonadati</taxon>
        <taxon>Pseudomonadota</taxon>
        <taxon>Gammaproteobacteria</taxon>
        <taxon>Oceanospirillales</taxon>
        <taxon>Endozoicomonadaceae</taxon>
        <taxon>Candidatus Endonucleibacter</taxon>
    </lineage>
</organism>
<feature type="compositionally biased region" description="Basic and acidic residues" evidence="7">
    <location>
        <begin position="525"/>
        <end position="535"/>
    </location>
</feature>
<reference evidence="9 10" key="1">
    <citation type="journal article" date="2023" name="bioRxiv">
        <title>An intranuclear bacterial parasite of deep-sea mussels expresses apoptosis inhibitors acquired from its host.</title>
        <authorList>
            <person name="Gonzalez Porras M.A."/>
            <person name="Assie A."/>
            <person name="Tietjen M."/>
            <person name="Violette M."/>
            <person name="Kleiner M."/>
            <person name="Gruber-Vodicka H."/>
            <person name="Dubilier N."/>
            <person name="Leisch N."/>
        </authorList>
    </citation>
    <scope>NUCLEOTIDE SEQUENCE [LARGE SCALE GENOMIC DNA]</scope>
    <source>
        <strain evidence="9">IAP13</strain>
    </source>
</reference>
<dbReference type="Proteomes" id="UP001178148">
    <property type="component" value="Unassembled WGS sequence"/>
</dbReference>